<gene>
    <name evidence="2" type="ORF">VP01_5415g1</name>
</gene>
<protein>
    <recommendedName>
        <fullName evidence="1">Retrovirus-related Pol polyprotein from transposon TNT 1-94-like beta-barrel domain-containing protein</fullName>
    </recommendedName>
</protein>
<sequence>MLFISHEQGVVRTSSGEDLLEIKGIGSVKLTHEHGEMFLHQVLYVPNLVINLLSVRCLALKDYNVQFLKHSFTISRNDNFMITGHYEGNLPCLNLSNVPSLRPPEKETNTFSLLWTATQDIVLPFLSIKRATSLKPYQPSLTMRTKFLVIILRYFTPIGAENS</sequence>
<reference evidence="2 3" key="1">
    <citation type="submission" date="2015-08" db="EMBL/GenBank/DDBJ databases">
        <title>Next Generation Sequencing and Analysis of the Genome of Puccinia sorghi L Schw, the Causal Agent of Maize Common Rust.</title>
        <authorList>
            <person name="Rochi L."/>
            <person name="Burguener G."/>
            <person name="Darino M."/>
            <person name="Turjanski A."/>
            <person name="Kreff E."/>
            <person name="Dieguez M.J."/>
            <person name="Sacco F."/>
        </authorList>
    </citation>
    <scope>NUCLEOTIDE SEQUENCE [LARGE SCALE GENOMIC DNA]</scope>
    <source>
        <strain evidence="2 3">RO10H11247</strain>
    </source>
</reference>
<dbReference type="Pfam" id="PF22936">
    <property type="entry name" value="Pol_BBD"/>
    <property type="match status" value="1"/>
</dbReference>
<name>A0A0L6UJU2_9BASI</name>
<dbReference type="InterPro" id="IPR054722">
    <property type="entry name" value="PolX-like_BBD"/>
</dbReference>
<dbReference type="OrthoDB" id="8060515at2759"/>
<keyword evidence="3" id="KW-1185">Reference proteome</keyword>
<organism evidence="2 3">
    <name type="scientific">Puccinia sorghi</name>
    <dbReference type="NCBI Taxonomy" id="27349"/>
    <lineage>
        <taxon>Eukaryota</taxon>
        <taxon>Fungi</taxon>
        <taxon>Dikarya</taxon>
        <taxon>Basidiomycota</taxon>
        <taxon>Pucciniomycotina</taxon>
        <taxon>Pucciniomycetes</taxon>
        <taxon>Pucciniales</taxon>
        <taxon>Pucciniaceae</taxon>
        <taxon>Puccinia</taxon>
    </lineage>
</organism>
<dbReference type="AlphaFoldDB" id="A0A0L6UJU2"/>
<accession>A0A0L6UJU2</accession>
<dbReference type="VEuPathDB" id="FungiDB:VP01_5415g1"/>
<dbReference type="EMBL" id="LAVV01010626">
    <property type="protein sequence ID" value="KNZ48783.1"/>
    <property type="molecule type" value="Genomic_DNA"/>
</dbReference>
<evidence type="ECO:0000313" key="3">
    <source>
        <dbReference type="Proteomes" id="UP000037035"/>
    </source>
</evidence>
<feature type="domain" description="Retrovirus-related Pol polyprotein from transposon TNT 1-94-like beta-barrel" evidence="1">
    <location>
        <begin position="8"/>
        <end position="63"/>
    </location>
</feature>
<comment type="caution">
    <text evidence="2">The sequence shown here is derived from an EMBL/GenBank/DDBJ whole genome shotgun (WGS) entry which is preliminary data.</text>
</comment>
<proteinExistence type="predicted"/>
<evidence type="ECO:0000313" key="2">
    <source>
        <dbReference type="EMBL" id="KNZ48783.1"/>
    </source>
</evidence>
<dbReference type="Proteomes" id="UP000037035">
    <property type="component" value="Unassembled WGS sequence"/>
</dbReference>
<evidence type="ECO:0000259" key="1">
    <source>
        <dbReference type="Pfam" id="PF22936"/>
    </source>
</evidence>